<organism evidence="7 8">
    <name type="scientific">Winmispira thermophila (strain ATCC 49972 / DSM 6192 / RI 19.B1)</name>
    <name type="common">Spirochaeta thermophila</name>
    <dbReference type="NCBI Taxonomy" id="665571"/>
    <lineage>
        <taxon>Bacteria</taxon>
        <taxon>Pseudomonadati</taxon>
        <taxon>Spirochaetota</taxon>
        <taxon>Spirochaetia</taxon>
        <taxon>Winmispirales</taxon>
        <taxon>Winmispiraceae</taxon>
        <taxon>Winmispira</taxon>
    </lineage>
</organism>
<reference evidence="7 8" key="2">
    <citation type="journal article" date="2010" name="J. Bacteriol.">
        <title>Genome sequence of the polysaccharide-degrading, thermophilic anaerobe Spirochaeta thermophila DSM 6192.</title>
        <authorList>
            <person name="Angelov A."/>
            <person name="Liebl S."/>
            <person name="Ballschmiter M."/>
            <person name="Bomeke M."/>
            <person name="Lehmann R."/>
            <person name="Liesegang H."/>
            <person name="Daniel R."/>
            <person name="Liebl W."/>
        </authorList>
    </citation>
    <scope>NUCLEOTIDE SEQUENCE [LARGE SCALE GENOMIC DNA]</scope>
    <source>
        <strain evidence="8">ATCC 49972 / DSM 6192 / RI 19.B1</strain>
    </source>
</reference>
<evidence type="ECO:0000256" key="3">
    <source>
        <dbReference type="ARBA" id="ARBA00022989"/>
    </source>
</evidence>
<evidence type="ECO:0000256" key="1">
    <source>
        <dbReference type="ARBA" id="ARBA00004141"/>
    </source>
</evidence>
<feature type="domain" description="V-ATPase proteolipid subunit C-like" evidence="6">
    <location>
        <begin position="82"/>
        <end position="139"/>
    </location>
</feature>
<reference key="1">
    <citation type="submission" date="2009-08" db="EMBL/GenBank/DDBJ databases">
        <title>The genome sequence of Spirochaeta thermophila DSM6192.</title>
        <authorList>
            <person name="Angelov A."/>
            <person name="Mientus M."/>
            <person name="Wittenberg S."/>
            <person name="Lehmann R."/>
            <person name="Liesegang H."/>
            <person name="Daniel R."/>
            <person name="Liebl W."/>
        </authorList>
    </citation>
    <scope>NUCLEOTIDE SEQUENCE</scope>
    <source>
        <strain>DSM 6192</strain>
    </source>
</reference>
<dbReference type="eggNOG" id="COG0636">
    <property type="taxonomic scope" value="Bacteria"/>
</dbReference>
<keyword evidence="3 5" id="KW-1133">Transmembrane helix</keyword>
<evidence type="ECO:0000259" key="6">
    <source>
        <dbReference type="Pfam" id="PF00137"/>
    </source>
</evidence>
<dbReference type="SUPFAM" id="SSF81333">
    <property type="entry name" value="F1F0 ATP synthase subunit C"/>
    <property type="match status" value="1"/>
</dbReference>
<evidence type="ECO:0000313" key="8">
    <source>
        <dbReference type="Proteomes" id="UP000001296"/>
    </source>
</evidence>
<gene>
    <name evidence="7" type="ordered locus">STHERM_c12030</name>
</gene>
<dbReference type="NCBIfam" id="NF005174">
    <property type="entry name" value="PRK06649.1"/>
    <property type="match status" value="1"/>
</dbReference>
<evidence type="ECO:0000313" key="7">
    <source>
        <dbReference type="EMBL" id="ADN02144.1"/>
    </source>
</evidence>
<dbReference type="EMBL" id="CP001698">
    <property type="protein sequence ID" value="ADN02144.1"/>
    <property type="molecule type" value="Genomic_DNA"/>
</dbReference>
<dbReference type="RefSeq" id="WP_013313985.1">
    <property type="nucleotide sequence ID" value="NC_014484.1"/>
</dbReference>
<dbReference type="InterPro" id="IPR002379">
    <property type="entry name" value="ATPase_proteolipid_c-like_dom"/>
</dbReference>
<dbReference type="InterPro" id="IPR035921">
    <property type="entry name" value="F/V-ATP_Csub_sf"/>
</dbReference>
<sequence length="143" mass="14285">MNWGLIGIGGALALAAAGSAIGIGTAGMAAIGAWKKCYAQNKPAPFMLIAFTGAPLTQTLYGFILMNNLRDKLGTMDPGLLLGLGVLGGLAMGYSAAFQGKAGAAAADALAETGKGTAQYLIVLGIVETVAVFVLVFMMGVTG</sequence>
<evidence type="ECO:0000256" key="4">
    <source>
        <dbReference type="ARBA" id="ARBA00023136"/>
    </source>
</evidence>
<feature type="transmembrane region" description="Helical" evidence="5">
    <location>
        <begin position="46"/>
        <end position="66"/>
    </location>
</feature>
<dbReference type="GO" id="GO:0015078">
    <property type="term" value="F:proton transmembrane transporter activity"/>
    <property type="evidence" value="ECO:0007669"/>
    <property type="project" value="InterPro"/>
</dbReference>
<dbReference type="HOGENOM" id="CLU_126047_1_0_12"/>
<dbReference type="PaxDb" id="665571-STHERM_c12030"/>
<name>E0RT07_WINT6</name>
<evidence type="ECO:0000256" key="2">
    <source>
        <dbReference type="ARBA" id="ARBA00022692"/>
    </source>
</evidence>
<dbReference type="GO" id="GO:0033177">
    <property type="term" value="C:proton-transporting two-sector ATPase complex, proton-transporting domain"/>
    <property type="evidence" value="ECO:0007669"/>
    <property type="project" value="InterPro"/>
</dbReference>
<dbReference type="KEGG" id="sta:STHERM_c12030"/>
<proteinExistence type="predicted"/>
<keyword evidence="4 5" id="KW-0472">Membrane</keyword>
<dbReference type="Pfam" id="PF00137">
    <property type="entry name" value="ATP-synt_C"/>
    <property type="match status" value="1"/>
</dbReference>
<dbReference type="Proteomes" id="UP000001296">
    <property type="component" value="Chromosome"/>
</dbReference>
<feature type="transmembrane region" description="Helical" evidence="5">
    <location>
        <begin position="78"/>
        <end position="98"/>
    </location>
</feature>
<dbReference type="Gene3D" id="1.20.120.610">
    <property type="entry name" value="lithium bound rotor ring of v- atpase"/>
    <property type="match status" value="1"/>
</dbReference>
<comment type="subcellular location">
    <subcellularLocation>
        <location evidence="1">Membrane</location>
        <topology evidence="1">Multi-pass membrane protein</topology>
    </subcellularLocation>
</comment>
<protein>
    <recommendedName>
        <fullName evidence="6">V-ATPase proteolipid subunit C-like domain-containing protein</fullName>
    </recommendedName>
</protein>
<keyword evidence="2 5" id="KW-0812">Transmembrane</keyword>
<evidence type="ECO:0000256" key="5">
    <source>
        <dbReference type="SAM" id="Phobius"/>
    </source>
</evidence>
<dbReference type="AlphaFoldDB" id="E0RT07"/>
<feature type="transmembrane region" description="Helical" evidence="5">
    <location>
        <begin position="118"/>
        <end position="141"/>
    </location>
</feature>
<accession>E0RT07</accession>